<dbReference type="SUPFAM" id="SSF159245">
    <property type="entry name" value="AttH-like"/>
    <property type="match status" value="1"/>
</dbReference>
<keyword evidence="3" id="KW-1133">Transmembrane helix</keyword>
<evidence type="ECO:0000259" key="5">
    <source>
        <dbReference type="Pfam" id="PF24137"/>
    </source>
</evidence>
<dbReference type="OrthoDB" id="5344254at2759"/>
<dbReference type="Pfam" id="PF24137">
    <property type="entry name" value="DA_N"/>
    <property type="match status" value="1"/>
</dbReference>
<comment type="caution">
    <text evidence="6">The sequence shown here is derived from an EMBL/GenBank/DDBJ whole genome shotgun (WGS) entry which is preliminary data.</text>
</comment>
<dbReference type="InterPro" id="IPR054499">
    <property type="entry name" value="DA_C"/>
</dbReference>
<dbReference type="Pfam" id="PF22903">
    <property type="entry name" value="DA_C"/>
    <property type="match status" value="1"/>
</dbReference>
<keyword evidence="3" id="KW-0472">Membrane</keyword>
<feature type="domain" description="Diels-Alderase C-terminal" evidence="4">
    <location>
        <begin position="271"/>
        <end position="417"/>
    </location>
</feature>
<proteinExistence type="inferred from homology"/>
<protein>
    <submittedName>
        <fullName evidence="6">Uncharacterized protein</fullName>
    </submittedName>
</protein>
<evidence type="ECO:0000256" key="2">
    <source>
        <dbReference type="ARBA" id="ARBA00046325"/>
    </source>
</evidence>
<feature type="transmembrane region" description="Helical" evidence="3">
    <location>
        <begin position="28"/>
        <end position="46"/>
    </location>
</feature>
<reference evidence="6" key="1">
    <citation type="submission" date="2021-07" db="EMBL/GenBank/DDBJ databases">
        <authorList>
            <person name="Durling M."/>
        </authorList>
    </citation>
    <scope>NUCLEOTIDE SEQUENCE</scope>
</reference>
<dbReference type="Proteomes" id="UP000696280">
    <property type="component" value="Unassembled WGS sequence"/>
</dbReference>
<evidence type="ECO:0000256" key="1">
    <source>
        <dbReference type="ARBA" id="ARBA00023235"/>
    </source>
</evidence>
<evidence type="ECO:0000259" key="4">
    <source>
        <dbReference type="Pfam" id="PF22903"/>
    </source>
</evidence>
<keyword evidence="7" id="KW-1185">Reference proteome</keyword>
<feature type="domain" description="Diels-Alderase N-terminal" evidence="5">
    <location>
        <begin position="93"/>
        <end position="265"/>
    </location>
</feature>
<evidence type="ECO:0000313" key="6">
    <source>
        <dbReference type="EMBL" id="CAG8958837.1"/>
    </source>
</evidence>
<dbReference type="AlphaFoldDB" id="A0A9N9PYM3"/>
<keyword evidence="1" id="KW-0413">Isomerase</keyword>
<accession>A0A9N9PYM3</accession>
<dbReference type="InterPro" id="IPR056402">
    <property type="entry name" value="DA_N"/>
</dbReference>
<organism evidence="6 7">
    <name type="scientific">Hymenoscyphus fraxineus</name>
    <dbReference type="NCBI Taxonomy" id="746836"/>
    <lineage>
        <taxon>Eukaryota</taxon>
        <taxon>Fungi</taxon>
        <taxon>Dikarya</taxon>
        <taxon>Ascomycota</taxon>
        <taxon>Pezizomycotina</taxon>
        <taxon>Leotiomycetes</taxon>
        <taxon>Helotiales</taxon>
        <taxon>Helotiaceae</taxon>
        <taxon>Hymenoscyphus</taxon>
    </lineage>
</organism>
<dbReference type="EMBL" id="CAJVRL010000085">
    <property type="protein sequence ID" value="CAG8958837.1"/>
    <property type="molecule type" value="Genomic_DNA"/>
</dbReference>
<gene>
    <name evidence="6" type="ORF">HYFRA_00011788</name>
</gene>
<sequence length="422" mass="47263">MEKLHSEITPLEAPASKKWNKKQALRHIIMHIAAVTAVVLLIFRVAKSTKPSFPKHHYHPGTCSKNVLSAFQDAEHSNVTINTNPLDPFENAKLSAINKTAYECWQFDAVSAEGTQGVGIYFCRDPAFLGLHKGVTMLEFMSTWANGTEYNTVLFANESTIETCDEYTTGRWTGQGLDLEFKITNYLSQAEIFLSSPQISGYLVLHSTAPAHYPDGSLYPSFDASVSLAPHYNWVDPFPSARANVHLEINNESFEISHGSGGHDHIFAAFQWTQIAKYWYSMRFITGPYTLRYYEYQSRVDGKYYVSAYLSEYGRQIFSTTYGPENTSGKFAVLRPYEGPGIHGGHSDQSTGWEVSLVDVEADQEWYFIEKHKNILYPGPPSSKDQRIEYDRFVGTTTGGSSGGEQYQGVSIGEQVAIIDPS</sequence>
<name>A0A9N9PYM3_9HELO</name>
<evidence type="ECO:0000256" key="3">
    <source>
        <dbReference type="SAM" id="Phobius"/>
    </source>
</evidence>
<evidence type="ECO:0000313" key="7">
    <source>
        <dbReference type="Proteomes" id="UP000696280"/>
    </source>
</evidence>
<keyword evidence="3" id="KW-0812">Transmembrane</keyword>
<comment type="similarity">
    <text evidence="2">Belongs to the Diels-Alderase family.</text>
</comment>
<dbReference type="GO" id="GO:0016853">
    <property type="term" value="F:isomerase activity"/>
    <property type="evidence" value="ECO:0007669"/>
    <property type="project" value="UniProtKB-KW"/>
</dbReference>